<dbReference type="Proteomes" id="UP000199005">
    <property type="component" value="Unassembled WGS sequence"/>
</dbReference>
<dbReference type="PRINTS" id="PR00812">
    <property type="entry name" value="BCTERIALGSPF"/>
</dbReference>
<evidence type="ECO:0000313" key="10">
    <source>
        <dbReference type="EMBL" id="SEI59821.1"/>
    </source>
</evidence>
<dbReference type="InterPro" id="IPR018076">
    <property type="entry name" value="T2SS_GspF_dom"/>
</dbReference>
<evidence type="ECO:0000256" key="5">
    <source>
        <dbReference type="ARBA" id="ARBA00022692"/>
    </source>
</evidence>
<dbReference type="EMBL" id="FNYQ01000045">
    <property type="protein sequence ID" value="SEJ07779.1"/>
    <property type="molecule type" value="Genomic_DNA"/>
</dbReference>
<gene>
    <name evidence="11" type="ORF">SAMN04244572_02670</name>
    <name evidence="10" type="ORF">SAMN04244579_01291</name>
</gene>
<feature type="transmembrane region" description="Helical" evidence="8">
    <location>
        <begin position="159"/>
        <end position="185"/>
    </location>
</feature>
<accession>A0A1H6RVR0</accession>
<evidence type="ECO:0000313" key="13">
    <source>
        <dbReference type="Proteomes" id="UP000199250"/>
    </source>
</evidence>
<dbReference type="EMBL" id="FNYO01000011">
    <property type="protein sequence ID" value="SEI59821.1"/>
    <property type="molecule type" value="Genomic_DNA"/>
</dbReference>
<feature type="domain" description="Type II secretion system protein GspF" evidence="9">
    <location>
        <begin position="63"/>
        <end position="186"/>
    </location>
</feature>
<keyword evidence="6 8" id="KW-1133">Transmembrane helix</keyword>
<name>A0A1H6RVR0_9GAMM</name>
<dbReference type="PANTHER" id="PTHR30012:SF7">
    <property type="entry name" value="PROTEIN TRANSPORT PROTEIN HOFC HOMOLOG"/>
    <property type="match status" value="1"/>
</dbReference>
<dbReference type="AlphaFoldDB" id="A0A1H6RVR0"/>
<feature type="transmembrane region" description="Helical" evidence="8">
    <location>
        <begin position="368"/>
        <end position="388"/>
    </location>
</feature>
<evidence type="ECO:0000256" key="8">
    <source>
        <dbReference type="SAM" id="Phobius"/>
    </source>
</evidence>
<dbReference type="InterPro" id="IPR003004">
    <property type="entry name" value="GspF/PilC"/>
</dbReference>
<feature type="transmembrane region" description="Helical" evidence="8">
    <location>
        <begin position="215"/>
        <end position="235"/>
    </location>
</feature>
<protein>
    <submittedName>
        <fullName evidence="10">Type II secretion system protein F (GspF)</fullName>
    </submittedName>
</protein>
<dbReference type="InterPro" id="IPR042094">
    <property type="entry name" value="T2SS_GspF_sf"/>
</dbReference>
<comment type="subcellular location">
    <subcellularLocation>
        <location evidence="1">Cell inner membrane</location>
        <topology evidence="1">Multi-pass membrane protein</topology>
    </subcellularLocation>
</comment>
<dbReference type="Gene3D" id="1.20.81.30">
    <property type="entry name" value="Type II secretion system (T2SS), domain F"/>
    <property type="match status" value="2"/>
</dbReference>
<dbReference type="STRING" id="170623.SAMN04244579_01291"/>
<dbReference type="GO" id="GO:0005886">
    <property type="term" value="C:plasma membrane"/>
    <property type="evidence" value="ECO:0007669"/>
    <property type="project" value="UniProtKB-SubCell"/>
</dbReference>
<keyword evidence="5 8" id="KW-0812">Transmembrane</keyword>
<evidence type="ECO:0000256" key="2">
    <source>
        <dbReference type="ARBA" id="ARBA00005745"/>
    </source>
</evidence>
<keyword evidence="4" id="KW-0997">Cell inner membrane</keyword>
<dbReference type="PANTHER" id="PTHR30012">
    <property type="entry name" value="GENERAL SECRETION PATHWAY PROTEIN"/>
    <property type="match status" value="1"/>
</dbReference>
<proteinExistence type="inferred from homology"/>
<comment type="similarity">
    <text evidence="2">Belongs to the GSP F family.</text>
</comment>
<dbReference type="RefSeq" id="WP_090732412.1">
    <property type="nucleotide sequence ID" value="NZ_FNYO01000011.1"/>
</dbReference>
<evidence type="ECO:0000313" key="11">
    <source>
        <dbReference type="EMBL" id="SEJ07779.1"/>
    </source>
</evidence>
<reference evidence="12 13" key="1">
    <citation type="submission" date="2016-10" db="EMBL/GenBank/DDBJ databases">
        <authorList>
            <person name="de Groot N.N."/>
        </authorList>
    </citation>
    <scope>NUCLEOTIDE SEQUENCE [LARGE SCALE GENOMIC DNA]</scope>
    <source>
        <strain evidence="10 12">DSM 1041</strain>
        <strain evidence="11 13">DSM 373</strain>
    </source>
</reference>
<organism evidence="10 12">
    <name type="scientific">Azotobacter beijerinckii</name>
    <dbReference type="NCBI Taxonomy" id="170623"/>
    <lineage>
        <taxon>Bacteria</taxon>
        <taxon>Pseudomonadati</taxon>
        <taxon>Pseudomonadota</taxon>
        <taxon>Gammaproteobacteria</taxon>
        <taxon>Pseudomonadales</taxon>
        <taxon>Pseudomonadaceae</taxon>
        <taxon>Azotobacter</taxon>
    </lineage>
</organism>
<evidence type="ECO:0000313" key="12">
    <source>
        <dbReference type="Proteomes" id="UP000199005"/>
    </source>
</evidence>
<feature type="transmembrane region" description="Helical" evidence="8">
    <location>
        <begin position="270"/>
        <end position="291"/>
    </location>
</feature>
<dbReference type="Proteomes" id="UP000199250">
    <property type="component" value="Unassembled WGS sequence"/>
</dbReference>
<sequence>MRFQIKGMRKEAEVVSLVLDAPSPTDARRLAEHQGLKVLSLRAERRWSPARWRRREAFALVLFSQELTTLLNAGLALIDALESLAEKESDAQARKILGDLVRLLYEGKSFSQALGEFPAVFPPLYVALVQSSEKTGAVGDALGRYVAYRSRMDEVRQKIVSASVYPLLLLLVGNGVLLFLIGYVVPRFSLVFEGLGSNLPWLSQVLLKVGQFIHIHQTALLGSLVPVLIALVVLLRQERVQRALGRLVERVPTIRERLFIYEMARFYRSLGILLQGGIPILTALGMVRGLLGPASRARLERASERIREGHALSRSLEENRLATPVSLRMLRAGEQAGNLGVMMERTADFYDEETGRWIDWFVRLFEPLLMTFIGLIIGVIVILMYMPIFELASSIQ</sequence>
<evidence type="ECO:0000256" key="6">
    <source>
        <dbReference type="ARBA" id="ARBA00022989"/>
    </source>
</evidence>
<keyword evidence="3" id="KW-1003">Cell membrane</keyword>
<dbReference type="OrthoDB" id="9805682at2"/>
<evidence type="ECO:0000256" key="3">
    <source>
        <dbReference type="ARBA" id="ARBA00022475"/>
    </source>
</evidence>
<evidence type="ECO:0000256" key="7">
    <source>
        <dbReference type="ARBA" id="ARBA00023136"/>
    </source>
</evidence>
<feature type="domain" description="Type II secretion system protein GspF" evidence="9">
    <location>
        <begin position="266"/>
        <end position="387"/>
    </location>
</feature>
<dbReference type="Pfam" id="PF00482">
    <property type="entry name" value="T2SSF"/>
    <property type="match status" value="2"/>
</dbReference>
<evidence type="ECO:0000256" key="4">
    <source>
        <dbReference type="ARBA" id="ARBA00022519"/>
    </source>
</evidence>
<evidence type="ECO:0000256" key="1">
    <source>
        <dbReference type="ARBA" id="ARBA00004429"/>
    </source>
</evidence>
<keyword evidence="7 8" id="KW-0472">Membrane</keyword>
<dbReference type="GO" id="GO:0015628">
    <property type="term" value="P:protein secretion by the type II secretion system"/>
    <property type="evidence" value="ECO:0007669"/>
    <property type="project" value="TreeGrafter"/>
</dbReference>
<evidence type="ECO:0000259" key="9">
    <source>
        <dbReference type="Pfam" id="PF00482"/>
    </source>
</evidence>